<dbReference type="PANTHER" id="PTHR33217">
    <property type="entry name" value="TRANSPOSASE FOR INSERTION SEQUENCE ELEMENT IS1081"/>
    <property type="match status" value="1"/>
</dbReference>
<keyword evidence="3 6" id="KW-0815">Transposition</keyword>
<comment type="similarity">
    <text evidence="2 6">Belongs to the transposase mutator family.</text>
</comment>
<dbReference type="AlphaFoldDB" id="A0A140E6H2"/>
<proteinExistence type="inferred from homology"/>
<keyword evidence="9" id="KW-1185">Reference proteome</keyword>
<evidence type="ECO:0000256" key="5">
    <source>
        <dbReference type="ARBA" id="ARBA00023172"/>
    </source>
</evidence>
<keyword evidence="4 6" id="KW-0238">DNA-binding</keyword>
<dbReference type="EMBL" id="CP014476">
    <property type="protein sequence ID" value="AMK78996.1"/>
    <property type="molecule type" value="Genomic_DNA"/>
</dbReference>
<keyword evidence="6" id="KW-0814">Transposable element</keyword>
<evidence type="ECO:0000256" key="2">
    <source>
        <dbReference type="ARBA" id="ARBA00010961"/>
    </source>
</evidence>
<accession>A0A140E6H2</accession>
<dbReference type="Proteomes" id="UP000030512">
    <property type="component" value="Chromosome"/>
</dbReference>
<evidence type="ECO:0000313" key="7">
    <source>
        <dbReference type="EMBL" id="AMK74977.1"/>
    </source>
</evidence>
<dbReference type="PANTHER" id="PTHR33217:SF5">
    <property type="entry name" value="MUTATOR FAMILY TRANSPOSASE"/>
    <property type="match status" value="1"/>
</dbReference>
<protein>
    <recommendedName>
        <fullName evidence="6">Mutator family transposase</fullName>
    </recommendedName>
</protein>
<evidence type="ECO:0000313" key="9">
    <source>
        <dbReference type="Proteomes" id="UP000030512"/>
    </source>
</evidence>
<dbReference type="KEGG" id="mdn:JT25_021335"/>
<evidence type="ECO:0000256" key="3">
    <source>
        <dbReference type="ARBA" id="ARBA00022578"/>
    </source>
</evidence>
<keyword evidence="5 6" id="KW-0233">DNA recombination</keyword>
<evidence type="ECO:0000256" key="6">
    <source>
        <dbReference type="RuleBase" id="RU365089"/>
    </source>
</evidence>
<reference evidence="8 9" key="1">
    <citation type="journal article" date="2015" name="Environ. Microbiol.">
        <title>Methane oxidation coupled to nitrate reduction under hypoxia by the Gammaproteobacterium Methylomonas denitrificans, sp. nov. type strain FJG1.</title>
        <authorList>
            <person name="Kits K.D."/>
            <person name="Klotz M.G."/>
            <person name="Stein L.Y."/>
        </authorList>
    </citation>
    <scope>NUCLEOTIDE SEQUENCE [LARGE SCALE GENOMIC DNA]</scope>
    <source>
        <strain evidence="8 9">FJG1</strain>
    </source>
</reference>
<evidence type="ECO:0000313" key="8">
    <source>
        <dbReference type="EMBL" id="AMK78996.1"/>
    </source>
</evidence>
<dbReference type="RefSeq" id="WP_036280429.1">
    <property type="nucleotide sequence ID" value="NZ_CP014476.1"/>
</dbReference>
<evidence type="ECO:0000256" key="4">
    <source>
        <dbReference type="ARBA" id="ARBA00023125"/>
    </source>
</evidence>
<reference evidence="8" key="2">
    <citation type="submission" date="2016-02" db="EMBL/GenBank/DDBJ databases">
        <authorList>
            <person name="Wen L."/>
            <person name="He K."/>
            <person name="Yang H."/>
        </authorList>
    </citation>
    <scope>NUCLEOTIDE SEQUENCE</scope>
    <source>
        <strain evidence="8">FJG1</strain>
    </source>
</reference>
<sequence length="408" mass="46468">MTEPPSIPTDLIDALLSGYQKPEDLLGANGLLKQLTKALVERALEAEMTEHLGHGKHESVCNATGNTRNGKSRKTLKGDFGELPIEIPRDRHGQFEPQIIGKHQSRWTGFDDKIISLYARGLTVREIQSHLEELYGTEVSSSLISSVTDAVIEDVKAWQSRPLDPIYPIVYLDCVHVKVRDTGAVRVKAVYLAIGVNMNGEKEVLGLWIAQTEGAKFWLQVVTDLKNRGVQDIFIACVDGLKGFPEAIETVYPQAAVQLCIVHLVRNSLNYVGWKMRKQIAADLKQIYQSASVVEAEQKLAEFEVQWDDAYPPIAQIWRRNWDRIIPFFDYPPEIRRIIYTTNAIESVNMSLRKITKNRGSFPNDEALSKLFYLALMNISKKWTMPLHDWKAALNRFSIQFEDRMHHR</sequence>
<dbReference type="GO" id="GO:0004803">
    <property type="term" value="F:transposase activity"/>
    <property type="evidence" value="ECO:0007669"/>
    <property type="project" value="UniProtKB-UniRule"/>
</dbReference>
<evidence type="ECO:0000256" key="1">
    <source>
        <dbReference type="ARBA" id="ARBA00002190"/>
    </source>
</evidence>
<dbReference type="PROSITE" id="PS01007">
    <property type="entry name" value="TRANSPOSASE_MUTATOR"/>
    <property type="match status" value="1"/>
</dbReference>
<dbReference type="GO" id="GO:0006313">
    <property type="term" value="P:DNA transposition"/>
    <property type="evidence" value="ECO:0007669"/>
    <property type="project" value="UniProtKB-UniRule"/>
</dbReference>
<gene>
    <name evidence="7" type="ORF">JT25_000490</name>
    <name evidence="8" type="ORF">JT25_021335</name>
</gene>
<organism evidence="8 9">
    <name type="scientific">Methylomonas denitrificans</name>
    <dbReference type="NCBI Taxonomy" id="1538553"/>
    <lineage>
        <taxon>Bacteria</taxon>
        <taxon>Pseudomonadati</taxon>
        <taxon>Pseudomonadota</taxon>
        <taxon>Gammaproteobacteria</taxon>
        <taxon>Methylococcales</taxon>
        <taxon>Methylococcaceae</taxon>
        <taxon>Methylomonas</taxon>
    </lineage>
</organism>
<dbReference type="Pfam" id="PF00872">
    <property type="entry name" value="Transposase_mut"/>
    <property type="match status" value="1"/>
</dbReference>
<dbReference type="InterPro" id="IPR001207">
    <property type="entry name" value="Transposase_mutator"/>
</dbReference>
<dbReference type="KEGG" id="mdn:JT25_000490"/>
<dbReference type="GO" id="GO:0003677">
    <property type="term" value="F:DNA binding"/>
    <property type="evidence" value="ECO:0007669"/>
    <property type="project" value="UniProtKB-UniRule"/>
</dbReference>
<name>A0A140E6H2_9GAMM</name>
<dbReference type="NCBIfam" id="NF033543">
    <property type="entry name" value="transpos_IS256"/>
    <property type="match status" value="1"/>
</dbReference>
<dbReference type="OrthoDB" id="9793302at2"/>
<comment type="function">
    <text evidence="1 6">Required for the transposition of the insertion element.</text>
</comment>
<dbReference type="EMBL" id="CP014476">
    <property type="protein sequence ID" value="AMK74977.1"/>
    <property type="molecule type" value="Genomic_DNA"/>
</dbReference>